<dbReference type="InterPro" id="IPR015876">
    <property type="entry name" value="Acyl-CoA_DS"/>
</dbReference>
<dbReference type="GO" id="GO:0004768">
    <property type="term" value="F:stearoyl-CoA 9-desaturase activity"/>
    <property type="evidence" value="ECO:0007669"/>
    <property type="project" value="TreeGrafter"/>
</dbReference>
<comment type="cofactor">
    <cofactor evidence="10">
        <name>Fe(2+)</name>
        <dbReference type="ChEBI" id="CHEBI:29033"/>
    </cofactor>
</comment>
<evidence type="ECO:0000256" key="8">
    <source>
        <dbReference type="ARBA" id="ARBA00023098"/>
    </source>
</evidence>
<keyword evidence="9 11" id="KW-0472">Membrane</keyword>
<evidence type="ECO:0000313" key="13">
    <source>
        <dbReference type="EMBL" id="CAE0747830.1"/>
    </source>
</evidence>
<comment type="subcellular location">
    <subcellularLocation>
        <location evidence="1">Membrane</location>
        <topology evidence="1">Multi-pass membrane protein</topology>
    </subcellularLocation>
</comment>
<evidence type="ECO:0000256" key="6">
    <source>
        <dbReference type="ARBA" id="ARBA00023002"/>
    </source>
</evidence>
<evidence type="ECO:0000256" key="4">
    <source>
        <dbReference type="ARBA" id="ARBA00022832"/>
    </source>
</evidence>
<evidence type="ECO:0000256" key="9">
    <source>
        <dbReference type="ARBA" id="ARBA00023136"/>
    </source>
</evidence>
<feature type="transmembrane region" description="Helical" evidence="11">
    <location>
        <begin position="35"/>
        <end position="53"/>
    </location>
</feature>
<dbReference type="PANTHER" id="PTHR11351">
    <property type="entry name" value="ACYL-COA DESATURASE"/>
    <property type="match status" value="1"/>
</dbReference>
<dbReference type="InterPro" id="IPR005804">
    <property type="entry name" value="FA_desaturase_dom"/>
</dbReference>
<feature type="domain" description="Fatty acid desaturase" evidence="12">
    <location>
        <begin position="104"/>
        <end position="314"/>
    </location>
</feature>
<evidence type="ECO:0000256" key="10">
    <source>
        <dbReference type="RuleBase" id="RU000581"/>
    </source>
</evidence>
<keyword evidence="10" id="KW-0444">Lipid biosynthesis</keyword>
<evidence type="ECO:0000256" key="2">
    <source>
        <dbReference type="ARBA" id="ARBA00009295"/>
    </source>
</evidence>
<dbReference type="Pfam" id="PF00487">
    <property type="entry name" value="FA_desaturase"/>
    <property type="match status" value="1"/>
</dbReference>
<feature type="transmembrane region" description="Helical" evidence="11">
    <location>
        <begin position="92"/>
        <end position="114"/>
    </location>
</feature>
<accession>A0A7S4AY84</accession>
<dbReference type="AlphaFoldDB" id="A0A7S4AY84"/>
<evidence type="ECO:0000256" key="1">
    <source>
        <dbReference type="ARBA" id="ARBA00004141"/>
    </source>
</evidence>
<keyword evidence="8" id="KW-0443">Lipid metabolism</keyword>
<protein>
    <recommendedName>
        <fullName evidence="12">Fatty acid desaturase domain-containing protein</fullName>
    </recommendedName>
</protein>
<keyword evidence="10" id="KW-0275">Fatty acid biosynthesis</keyword>
<evidence type="ECO:0000256" key="3">
    <source>
        <dbReference type="ARBA" id="ARBA00022692"/>
    </source>
</evidence>
<name>A0A7S4AY84_CHRCT</name>
<dbReference type="PANTHER" id="PTHR11351:SF101">
    <property type="entry name" value="FATTY ACID DESATURASE DOMAIN-CONTAINING PROTEIN"/>
    <property type="match status" value="1"/>
</dbReference>
<evidence type="ECO:0000259" key="12">
    <source>
        <dbReference type="Pfam" id="PF00487"/>
    </source>
</evidence>
<comment type="similarity">
    <text evidence="2 10">Belongs to the fatty acid desaturase type 1 family.</text>
</comment>
<evidence type="ECO:0000256" key="7">
    <source>
        <dbReference type="ARBA" id="ARBA00023004"/>
    </source>
</evidence>
<keyword evidence="4" id="KW-0276">Fatty acid metabolism</keyword>
<dbReference type="PRINTS" id="PR00075">
    <property type="entry name" value="FACDDSATRASE"/>
</dbReference>
<organism evidence="13">
    <name type="scientific">Chrysotila carterae</name>
    <name type="common">Marine alga</name>
    <name type="synonym">Syracosphaera carterae</name>
    <dbReference type="NCBI Taxonomy" id="13221"/>
    <lineage>
        <taxon>Eukaryota</taxon>
        <taxon>Haptista</taxon>
        <taxon>Haptophyta</taxon>
        <taxon>Prymnesiophyceae</taxon>
        <taxon>Isochrysidales</taxon>
        <taxon>Isochrysidaceae</taxon>
        <taxon>Chrysotila</taxon>
    </lineage>
</organism>
<keyword evidence="5 11" id="KW-1133">Transmembrane helix</keyword>
<proteinExistence type="inferred from homology"/>
<evidence type="ECO:0000256" key="11">
    <source>
        <dbReference type="SAM" id="Phobius"/>
    </source>
</evidence>
<comment type="domain">
    <text evidence="10">The histidine box domains are involved in binding the catalytic metal ions.</text>
</comment>
<gene>
    <name evidence="13" type="ORF">PCAR00345_LOCUS412</name>
</gene>
<keyword evidence="6 10" id="KW-0560">Oxidoreductase</keyword>
<feature type="transmembrane region" description="Helical" evidence="11">
    <location>
        <begin position="59"/>
        <end position="80"/>
    </location>
</feature>
<reference evidence="13" key="1">
    <citation type="submission" date="2021-01" db="EMBL/GenBank/DDBJ databases">
        <authorList>
            <person name="Corre E."/>
            <person name="Pelletier E."/>
            <person name="Niang G."/>
            <person name="Scheremetjew M."/>
            <person name="Finn R."/>
            <person name="Kale V."/>
            <person name="Holt S."/>
            <person name="Cochrane G."/>
            <person name="Meng A."/>
            <person name="Brown T."/>
            <person name="Cohen L."/>
        </authorList>
    </citation>
    <scope>NUCLEOTIDE SEQUENCE</scope>
    <source>
        <strain evidence="13">CCMP645</strain>
    </source>
</reference>
<sequence length="343" mass="37860">MSEQADSREQVAMHKADHVERPWYLRGGMRVTERGAVMTTLVPPILLAATLLVKPTAVLAAVALTVISCVIGLVTTHNVYAGIILPVYQLSALLSLLMPNTVLLCVLAAGVGVFKVGVCMSVCLHRYAAHAAFHCHWATNLFLGALGCLANQGGPIWWASQHRTHHKFCDEERDPHSSLQTSVVSAFAFFSRDNLKDVEEEFAPKHCDTFGMRLIDTFSILPVMAEFVLSYYYFGAPGLFVAYTSGWLSQTLSLWFNVVNHPPSVPGKCKAADSVGSFKLPNLFFRLFSLFMWIGVVNGEGEHGHHHDHPQLAHRPGIDLPYHVFVNPLSSIGLIWNCKVKGR</sequence>
<keyword evidence="7" id="KW-0408">Iron</keyword>
<dbReference type="EMBL" id="HBIZ01000753">
    <property type="protein sequence ID" value="CAE0747830.1"/>
    <property type="molecule type" value="Transcribed_RNA"/>
</dbReference>
<keyword evidence="3 10" id="KW-0812">Transmembrane</keyword>
<dbReference type="GO" id="GO:0005506">
    <property type="term" value="F:iron ion binding"/>
    <property type="evidence" value="ECO:0007669"/>
    <property type="project" value="TreeGrafter"/>
</dbReference>
<dbReference type="GO" id="GO:0006636">
    <property type="term" value="P:unsaturated fatty acid biosynthetic process"/>
    <property type="evidence" value="ECO:0007669"/>
    <property type="project" value="TreeGrafter"/>
</dbReference>
<evidence type="ECO:0000256" key="5">
    <source>
        <dbReference type="ARBA" id="ARBA00022989"/>
    </source>
</evidence>
<dbReference type="GO" id="GO:0005789">
    <property type="term" value="C:endoplasmic reticulum membrane"/>
    <property type="evidence" value="ECO:0007669"/>
    <property type="project" value="TreeGrafter"/>
</dbReference>